<gene>
    <name evidence="2" type="ORF">CSX02_04230</name>
</gene>
<dbReference type="Pfam" id="PF08378">
    <property type="entry name" value="NERD"/>
    <property type="match status" value="1"/>
</dbReference>
<dbReference type="InterPro" id="IPR011856">
    <property type="entry name" value="tRNA_endonuc-like_dom_sf"/>
</dbReference>
<name>A0A2G3E4Z6_9FIRM</name>
<evidence type="ECO:0000313" key="2">
    <source>
        <dbReference type="EMBL" id="PHU38225.1"/>
    </source>
</evidence>
<reference evidence="2 3" key="2">
    <citation type="submission" date="2017-10" db="EMBL/GenBank/DDBJ databases">
        <authorList>
            <person name="Banno H."/>
            <person name="Chua N.-H."/>
        </authorList>
    </citation>
    <scope>NUCLEOTIDE SEQUENCE [LARGE SCALE GENOMIC DNA]</scope>
    <source>
        <strain evidence="2 3">JK623</strain>
    </source>
</reference>
<comment type="caution">
    <text evidence="2">The sequence shown here is derived from an EMBL/GenBank/DDBJ whole genome shotgun (WGS) entry which is preliminary data.</text>
</comment>
<dbReference type="AlphaFoldDB" id="A0A2G3E4Z6"/>
<evidence type="ECO:0000313" key="3">
    <source>
        <dbReference type="Proteomes" id="UP000224563"/>
    </source>
</evidence>
<dbReference type="Gene3D" id="3.40.1350.10">
    <property type="match status" value="1"/>
</dbReference>
<dbReference type="EMBL" id="PDYG01000014">
    <property type="protein sequence ID" value="PHU38225.1"/>
    <property type="molecule type" value="Genomic_DNA"/>
</dbReference>
<organism evidence="2 3">
    <name type="scientific">Agathobacter ruminis</name>
    <dbReference type="NCBI Taxonomy" id="1712665"/>
    <lineage>
        <taxon>Bacteria</taxon>
        <taxon>Bacillati</taxon>
        <taxon>Bacillota</taxon>
        <taxon>Clostridia</taxon>
        <taxon>Lachnospirales</taxon>
        <taxon>Lachnospiraceae</taxon>
        <taxon>Agathobacter</taxon>
    </lineage>
</organism>
<sequence length="383" mass="45403">MDSTQKHNLLRSTDFSFDLNDIRLVRGITEEQSFLAYMDIFSEDIADLKDRNACLFRENDRYFIFCCEDFVEYTIFRIEKEVKKIASSKENDTYTKNKGELFELLTVNIAEGIGDDVFHTVYYYPNEKQRMELDVVVRCNQDIAIFECKSGTFDVSGFGQDDLIKLQIHNKVKKAYKTLSAVSDYLKKNKKYKFECCKNYVEGQVEDSFLIHVFMYPMDFIASNIHSLFKEYYNEGNPILSISLEHLLAMLIDAQTNEISLFDYWRKRKEYIQKYPGMFFDNNELDLYYNIMVNKSSMLNEMIGEGILDKFSPKLRLTSTFHNQYGEEVRPARKIIQQLDAKMLYRIVREGKRECGLNKRYLRNLYDYLSVYKDRTPPLSFNR</sequence>
<protein>
    <recommendedName>
        <fullName evidence="1">NERD domain-containing protein</fullName>
    </recommendedName>
</protein>
<feature type="domain" description="NERD" evidence="1">
    <location>
        <begin position="114"/>
        <end position="193"/>
    </location>
</feature>
<proteinExistence type="predicted"/>
<evidence type="ECO:0000259" key="1">
    <source>
        <dbReference type="Pfam" id="PF08378"/>
    </source>
</evidence>
<dbReference type="InterPro" id="IPR011528">
    <property type="entry name" value="NERD"/>
</dbReference>
<dbReference type="RefSeq" id="WP_099385767.1">
    <property type="nucleotide sequence ID" value="NZ_JANSWH010000080.1"/>
</dbReference>
<dbReference type="SUPFAM" id="SSF52980">
    <property type="entry name" value="Restriction endonuclease-like"/>
    <property type="match status" value="1"/>
</dbReference>
<keyword evidence="3" id="KW-1185">Reference proteome</keyword>
<dbReference type="Proteomes" id="UP000224563">
    <property type="component" value="Unassembled WGS sequence"/>
</dbReference>
<accession>A0A2G3E4Z6</accession>
<reference evidence="2 3" key="1">
    <citation type="submission" date="2017-10" db="EMBL/GenBank/DDBJ databases">
        <title>Resolving the taxonomy of Roseburia spp., Eubacterium rectale and Agathobacter spp. through phylogenomic analysis.</title>
        <authorList>
            <person name="Sheridan P.O."/>
            <person name="Walker A.W."/>
            <person name="Duncan S.H."/>
            <person name="Scott K.P."/>
            <person name="Toole P.W.O."/>
            <person name="Luis P."/>
            <person name="Flint H.J."/>
        </authorList>
    </citation>
    <scope>NUCLEOTIDE SEQUENCE [LARGE SCALE GENOMIC DNA]</scope>
    <source>
        <strain evidence="2 3">JK623</strain>
    </source>
</reference>
<dbReference type="InterPro" id="IPR011335">
    <property type="entry name" value="Restrct_endonuc-II-like"/>
</dbReference>
<dbReference type="GO" id="GO:0003676">
    <property type="term" value="F:nucleic acid binding"/>
    <property type="evidence" value="ECO:0007669"/>
    <property type="project" value="InterPro"/>
</dbReference>